<evidence type="ECO:0000256" key="4">
    <source>
        <dbReference type="ARBA" id="ARBA00017099"/>
    </source>
</evidence>
<dbReference type="PANTHER" id="PTHR10491:SF4">
    <property type="entry name" value="METHIONINE ADENOSYLTRANSFERASE 2 SUBUNIT BETA"/>
    <property type="match status" value="1"/>
</dbReference>
<dbReference type="RefSeq" id="WP_068130288.1">
    <property type="nucleotide sequence ID" value="NZ_CP042914.1"/>
</dbReference>
<dbReference type="Proteomes" id="UP000325286">
    <property type="component" value="Chromosome"/>
</dbReference>
<dbReference type="Pfam" id="PF04321">
    <property type="entry name" value="RmlD_sub_bind"/>
    <property type="match status" value="1"/>
</dbReference>
<evidence type="ECO:0000256" key="1">
    <source>
        <dbReference type="ARBA" id="ARBA00004781"/>
    </source>
</evidence>
<comment type="function">
    <text evidence="6">Catalyzes the reduction of dTDP-6-deoxy-L-lyxo-4-hexulose to yield dTDP-L-rhamnose.</text>
</comment>
<comment type="similarity">
    <text evidence="2 6">Belongs to the dTDP-4-dehydrorhamnose reductase family.</text>
</comment>
<accession>A0A5B9QTW9</accession>
<proteinExistence type="inferred from homology"/>
<dbReference type="InterPro" id="IPR029903">
    <property type="entry name" value="RmlD-like-bd"/>
</dbReference>
<evidence type="ECO:0000256" key="6">
    <source>
        <dbReference type="RuleBase" id="RU364082"/>
    </source>
</evidence>
<dbReference type="SUPFAM" id="SSF51735">
    <property type="entry name" value="NAD(P)-binding Rossmann-fold domains"/>
    <property type="match status" value="1"/>
</dbReference>
<comment type="catalytic activity">
    <reaction evidence="5">
        <text>dTDP-beta-L-rhamnose + NADP(+) = dTDP-4-dehydro-beta-L-rhamnose + NADPH + H(+)</text>
        <dbReference type="Rhea" id="RHEA:21796"/>
        <dbReference type="ChEBI" id="CHEBI:15378"/>
        <dbReference type="ChEBI" id="CHEBI:57510"/>
        <dbReference type="ChEBI" id="CHEBI:57783"/>
        <dbReference type="ChEBI" id="CHEBI:58349"/>
        <dbReference type="ChEBI" id="CHEBI:62830"/>
        <dbReference type="EC" id="1.1.1.133"/>
    </reaction>
</comment>
<dbReference type="InterPro" id="IPR036291">
    <property type="entry name" value="NAD(P)-bd_dom_sf"/>
</dbReference>
<comment type="pathway">
    <text evidence="1 6">Carbohydrate biosynthesis; dTDP-L-rhamnose biosynthesis.</text>
</comment>
<dbReference type="GO" id="GO:0008831">
    <property type="term" value="F:dTDP-4-dehydrorhamnose reductase activity"/>
    <property type="evidence" value="ECO:0007669"/>
    <property type="project" value="UniProtKB-EC"/>
</dbReference>
<dbReference type="GO" id="GO:0006556">
    <property type="term" value="P:S-adenosylmethionine biosynthetic process"/>
    <property type="evidence" value="ECO:0007669"/>
    <property type="project" value="TreeGrafter"/>
</dbReference>
<reference evidence="8 9" key="1">
    <citation type="submission" date="2019-08" db="EMBL/GenBank/DDBJ databases">
        <title>Deep-cultivation of Planctomycetes and their phenomic and genomic characterization uncovers novel biology.</title>
        <authorList>
            <person name="Wiegand S."/>
            <person name="Jogler M."/>
            <person name="Boedeker C."/>
            <person name="Pinto D."/>
            <person name="Vollmers J."/>
            <person name="Rivas-Marin E."/>
            <person name="Kohn T."/>
            <person name="Peeters S.H."/>
            <person name="Heuer A."/>
            <person name="Rast P."/>
            <person name="Oberbeckmann S."/>
            <person name="Bunk B."/>
            <person name="Jeske O."/>
            <person name="Meyerdierks A."/>
            <person name="Storesund J.E."/>
            <person name="Kallscheuer N."/>
            <person name="Luecker S."/>
            <person name="Lage O.M."/>
            <person name="Pohl T."/>
            <person name="Merkel B.J."/>
            <person name="Hornburger P."/>
            <person name="Mueller R.-W."/>
            <person name="Bruemmer F."/>
            <person name="Labrenz M."/>
            <person name="Spormann A.M."/>
            <person name="Op den Camp H."/>
            <person name="Overmann J."/>
            <person name="Amann R."/>
            <person name="Jetten M.S.M."/>
            <person name="Mascher T."/>
            <person name="Medema M.H."/>
            <person name="Devos D.P."/>
            <person name="Kaster A.-K."/>
            <person name="Ovreas L."/>
            <person name="Rohde M."/>
            <person name="Galperin M.Y."/>
            <person name="Jogler C."/>
        </authorList>
    </citation>
    <scope>NUCLEOTIDE SEQUENCE [LARGE SCALE GENOMIC DNA]</scope>
    <source>
        <strain evidence="8 9">UC8</strain>
    </source>
</reference>
<evidence type="ECO:0000259" key="7">
    <source>
        <dbReference type="Pfam" id="PF04321"/>
    </source>
</evidence>
<evidence type="ECO:0000313" key="8">
    <source>
        <dbReference type="EMBL" id="QEG42478.1"/>
    </source>
</evidence>
<sequence>MHIALIGASGYVGAEFAAQINARGDRLTTVGRADCDVYSAEALRKTLRDASPDVVVNCAGYTGKPNVDACELDKANCLAGNGVLPGVIQQACESLNIPWGHVSSGCIFTGRRPDGKGFVETDTPNFSFRQNNCSWYSGTKALGEEVLADAQQCYIWRLRIPFSNIDSPRNYLSKVQRYENLLEAENSLSNLPEFVAACLDCFSKNVPYDIYNLTNPGSMKTSEVVELIKASGVSDKQFHFFDSEDDFMQRAAKTPRSNCVMDSSKAIAAGLKLTPIEECIQQTLKNWVPEKEAAVGQ</sequence>
<protein>
    <recommendedName>
        <fullName evidence="4 6">dTDP-4-dehydrorhamnose reductase</fullName>
        <ecNumber evidence="3 6">1.1.1.133</ecNumber>
    </recommendedName>
</protein>
<evidence type="ECO:0000256" key="3">
    <source>
        <dbReference type="ARBA" id="ARBA00012929"/>
    </source>
</evidence>
<dbReference type="OrthoDB" id="252618at2"/>
<dbReference type="EMBL" id="CP042914">
    <property type="protein sequence ID" value="QEG42478.1"/>
    <property type="molecule type" value="Genomic_DNA"/>
</dbReference>
<keyword evidence="6 8" id="KW-0560">Oxidoreductase</keyword>
<dbReference type="AlphaFoldDB" id="A0A5B9QTW9"/>
<dbReference type="GO" id="GO:0048270">
    <property type="term" value="F:methionine adenosyltransferase regulator activity"/>
    <property type="evidence" value="ECO:0007669"/>
    <property type="project" value="TreeGrafter"/>
</dbReference>
<feature type="domain" description="RmlD-like substrate binding" evidence="7">
    <location>
        <begin position="1"/>
        <end position="179"/>
    </location>
</feature>
<organism evidence="8 9">
    <name type="scientific">Roseimaritima ulvae</name>
    <dbReference type="NCBI Taxonomy" id="980254"/>
    <lineage>
        <taxon>Bacteria</taxon>
        <taxon>Pseudomonadati</taxon>
        <taxon>Planctomycetota</taxon>
        <taxon>Planctomycetia</taxon>
        <taxon>Pirellulales</taxon>
        <taxon>Pirellulaceae</taxon>
        <taxon>Roseimaritima</taxon>
    </lineage>
</organism>
<dbReference type="EC" id="1.1.1.133" evidence="3 6"/>
<evidence type="ECO:0000256" key="2">
    <source>
        <dbReference type="ARBA" id="ARBA00010944"/>
    </source>
</evidence>
<evidence type="ECO:0000313" key="9">
    <source>
        <dbReference type="Proteomes" id="UP000325286"/>
    </source>
</evidence>
<keyword evidence="6" id="KW-0521">NADP</keyword>
<evidence type="ECO:0000256" key="5">
    <source>
        <dbReference type="ARBA" id="ARBA00048200"/>
    </source>
</evidence>
<gene>
    <name evidence="8" type="primary">rmlD_4</name>
    <name evidence="8" type="ORF">UC8_45170</name>
</gene>
<dbReference type="KEGG" id="rul:UC8_45170"/>
<keyword evidence="9" id="KW-1185">Reference proteome</keyword>
<dbReference type="GO" id="GO:0048269">
    <property type="term" value="C:methionine adenosyltransferase complex"/>
    <property type="evidence" value="ECO:0007669"/>
    <property type="project" value="TreeGrafter"/>
</dbReference>
<name>A0A5B9QTW9_9BACT</name>
<dbReference type="InterPro" id="IPR005913">
    <property type="entry name" value="dTDP_dehydrorham_reduct"/>
</dbReference>
<dbReference type="PANTHER" id="PTHR10491">
    <property type="entry name" value="DTDP-4-DEHYDRORHAMNOSE REDUCTASE"/>
    <property type="match status" value="1"/>
</dbReference>
<dbReference type="Gene3D" id="3.40.50.720">
    <property type="entry name" value="NAD(P)-binding Rossmann-like Domain"/>
    <property type="match status" value="1"/>
</dbReference>